<keyword evidence="1" id="KW-0472">Membrane</keyword>
<proteinExistence type="predicted"/>
<accession>A0A8J6U8K0</accession>
<keyword evidence="1" id="KW-1133">Transmembrane helix</keyword>
<comment type="caution">
    <text evidence="2">The sequence shown here is derived from an EMBL/GenBank/DDBJ whole genome shotgun (WGS) entry which is preliminary data.</text>
</comment>
<dbReference type="EMBL" id="JACVXB010000002">
    <property type="protein sequence ID" value="MBD0831692.1"/>
    <property type="molecule type" value="Genomic_DNA"/>
</dbReference>
<dbReference type="RefSeq" id="WP_188229484.1">
    <property type="nucleotide sequence ID" value="NZ_JACVXB010000002.1"/>
</dbReference>
<name>A0A8J6U8K0_9FLAO</name>
<keyword evidence="1" id="KW-0812">Transmembrane</keyword>
<protein>
    <submittedName>
        <fullName evidence="2">Uncharacterized protein</fullName>
    </submittedName>
</protein>
<evidence type="ECO:0000256" key="1">
    <source>
        <dbReference type="SAM" id="Phobius"/>
    </source>
</evidence>
<sequence>MNRVRRRIANNFGYIGFGNNQKVFNQKTTIPFSVLKDKLNSEAHAHVQLHFKHQNLTQADKELIKKNIRRAAKQQKIKIFILFIIFFTAAILFIKLLIDQFMANI</sequence>
<gene>
    <name evidence="2" type="ORF">ICJ83_06055</name>
</gene>
<feature type="transmembrane region" description="Helical" evidence="1">
    <location>
        <begin position="79"/>
        <end position="98"/>
    </location>
</feature>
<evidence type="ECO:0000313" key="2">
    <source>
        <dbReference type="EMBL" id="MBD0831692.1"/>
    </source>
</evidence>
<evidence type="ECO:0000313" key="3">
    <source>
        <dbReference type="Proteomes" id="UP000600588"/>
    </source>
</evidence>
<reference evidence="2 3" key="1">
    <citation type="submission" date="2020-09" db="EMBL/GenBank/DDBJ databases">
        <title>TT11 complete genome.</title>
        <authorList>
            <person name="Wu Z."/>
        </authorList>
    </citation>
    <scope>NUCLEOTIDE SEQUENCE [LARGE SCALE GENOMIC DNA]</scope>
    <source>
        <strain evidence="2 3">TT11</strain>
    </source>
</reference>
<dbReference type="AlphaFoldDB" id="A0A8J6U8K0"/>
<organism evidence="2 3">
    <name type="scientific">Aestuariibaculum sediminum</name>
    <dbReference type="NCBI Taxonomy" id="2770637"/>
    <lineage>
        <taxon>Bacteria</taxon>
        <taxon>Pseudomonadati</taxon>
        <taxon>Bacteroidota</taxon>
        <taxon>Flavobacteriia</taxon>
        <taxon>Flavobacteriales</taxon>
        <taxon>Flavobacteriaceae</taxon>
    </lineage>
</organism>
<dbReference type="Proteomes" id="UP000600588">
    <property type="component" value="Unassembled WGS sequence"/>
</dbReference>
<keyword evidence="3" id="KW-1185">Reference proteome</keyword>